<name>A0A2N9LVY7_9BACT</name>
<evidence type="ECO:0000313" key="2">
    <source>
        <dbReference type="Proteomes" id="UP000239735"/>
    </source>
</evidence>
<reference evidence="2" key="1">
    <citation type="submission" date="2018-02" db="EMBL/GenBank/DDBJ databases">
        <authorList>
            <person name="Hausmann B."/>
        </authorList>
    </citation>
    <scope>NUCLEOTIDE SEQUENCE [LARGE SCALE GENOMIC DNA]</scope>
    <source>
        <strain evidence="2">Peat soil MAG SbA5</strain>
    </source>
</reference>
<accession>A0A2N9LVY7</accession>
<evidence type="ECO:0000313" key="1">
    <source>
        <dbReference type="EMBL" id="SPE27293.1"/>
    </source>
</evidence>
<dbReference type="AlphaFoldDB" id="A0A2N9LVY7"/>
<sequence>MSYVNEQTVNGRTHHYHAEAKILSGHLQLPLVAEIEPQGYAHLRDEGGYLSQRAEGYRLESVISFQSGYTQVAGNRSTKPGQGWTTLTTTAVEGLNVLDVVTADRIVGQMITEHSLDGYVPTVSFLGTRFENLRIAGHPVALDLDFKLLGSKPADDAAYTQDSNLVSCVSSMLSRIRERQDLPTTLRERYNQLASTLGSPQEEVECSLVKAASGDYPGASSGHVITIPDFGTIVLGKVTINHEDFKPGSGVPRKTTVRLKMIEFHFGCAIAGGADTGDGSSNGTTEP</sequence>
<proteinExistence type="predicted"/>
<protein>
    <submittedName>
        <fullName evidence="1">Uncharacterized protein</fullName>
    </submittedName>
</protein>
<dbReference type="EMBL" id="OKRB01000118">
    <property type="protein sequence ID" value="SPE27293.1"/>
    <property type="molecule type" value="Genomic_DNA"/>
</dbReference>
<dbReference type="OrthoDB" id="108756at2"/>
<organism evidence="1 2">
    <name type="scientific">Candidatus Sulfuritelmatomonas gaucii</name>
    <dbReference type="NCBI Taxonomy" id="2043161"/>
    <lineage>
        <taxon>Bacteria</taxon>
        <taxon>Pseudomonadati</taxon>
        <taxon>Acidobacteriota</taxon>
        <taxon>Terriglobia</taxon>
        <taxon>Terriglobales</taxon>
        <taxon>Acidobacteriaceae</taxon>
        <taxon>Candidatus Sulfuritelmatomonas</taxon>
    </lineage>
</organism>
<gene>
    <name evidence="1" type="ORF">SBA5_590017</name>
</gene>
<dbReference type="Proteomes" id="UP000239735">
    <property type="component" value="Unassembled WGS sequence"/>
</dbReference>